<keyword evidence="9" id="KW-0539">Nucleus</keyword>
<dbReference type="Proteomes" id="UP001470230">
    <property type="component" value="Unassembled WGS sequence"/>
</dbReference>
<dbReference type="PRINTS" id="PR00990">
    <property type="entry name" value="RIBOKINASE"/>
</dbReference>
<feature type="binding site" evidence="9">
    <location>
        <position position="237"/>
    </location>
    <ligand>
        <name>K(+)</name>
        <dbReference type="ChEBI" id="CHEBI:29103"/>
    </ligand>
</feature>
<keyword evidence="4 9" id="KW-0418">Kinase</keyword>
<dbReference type="EMBL" id="JAPFFF010000009">
    <property type="protein sequence ID" value="KAK8883339.1"/>
    <property type="molecule type" value="Genomic_DNA"/>
</dbReference>
<comment type="activity regulation">
    <text evidence="9">Activated by a monovalent cation that binds near, but not in, the active site. The most likely occupant of the site in vivo is potassium. Ion binding induces a conformational change that may alter substrate affinity.</text>
</comment>
<dbReference type="SUPFAM" id="SSF53613">
    <property type="entry name" value="Ribokinase-like"/>
    <property type="match status" value="1"/>
</dbReference>
<keyword evidence="1 9" id="KW-0808">Transferase</keyword>
<dbReference type="Pfam" id="PF00294">
    <property type="entry name" value="PfkB"/>
    <property type="match status" value="1"/>
</dbReference>
<keyword evidence="5 9" id="KW-0067">ATP-binding</keyword>
<dbReference type="InterPro" id="IPR002139">
    <property type="entry name" value="Ribo/fructo_kinase"/>
</dbReference>
<protein>
    <recommendedName>
        <fullName evidence="9">Ribokinase</fullName>
        <shortName evidence="9">RK</shortName>
        <ecNumber evidence="9">2.7.1.15</ecNumber>
    </recommendedName>
</protein>
<feature type="binding site" evidence="9">
    <location>
        <position position="274"/>
    </location>
    <ligand>
        <name>K(+)</name>
        <dbReference type="ChEBI" id="CHEBI:29103"/>
    </ligand>
</feature>
<keyword evidence="7 9" id="KW-0630">Potassium</keyword>
<evidence type="ECO:0000313" key="12">
    <source>
        <dbReference type="Proteomes" id="UP001470230"/>
    </source>
</evidence>
<feature type="binding site" evidence="9">
    <location>
        <position position="280"/>
    </location>
    <ligand>
        <name>K(+)</name>
        <dbReference type="ChEBI" id="CHEBI:29103"/>
    </ligand>
</feature>
<keyword evidence="6 9" id="KW-0460">Magnesium</keyword>
<comment type="function">
    <text evidence="9">Catalyzes the phosphorylation of ribose at O-5 in a reaction requiring ATP and magnesium. The resulting D-ribose-5-phosphate can then be used either for sythesis of nucleotides, histidine, and tryptophan, or as a component of the pentose phosphate pathway.</text>
</comment>
<keyword evidence="3 9" id="KW-0547">Nucleotide-binding</keyword>
<evidence type="ECO:0000256" key="7">
    <source>
        <dbReference type="ARBA" id="ARBA00022958"/>
    </source>
</evidence>
<evidence type="ECO:0000256" key="9">
    <source>
        <dbReference type="HAMAP-Rule" id="MF_03215"/>
    </source>
</evidence>
<feature type="binding site" evidence="9">
    <location>
        <position position="271"/>
    </location>
    <ligand>
        <name>K(+)</name>
        <dbReference type="ChEBI" id="CHEBI:29103"/>
    </ligand>
</feature>
<feature type="binding site" evidence="9">
    <location>
        <position position="241"/>
    </location>
    <ligand>
        <name>substrate</name>
    </ligand>
</feature>
<dbReference type="Gene3D" id="3.40.1190.20">
    <property type="match status" value="1"/>
</dbReference>
<feature type="binding site" evidence="9">
    <location>
        <begin position="38"/>
        <end position="42"/>
    </location>
    <ligand>
        <name>substrate</name>
    </ligand>
</feature>
<comment type="cofactor">
    <cofactor evidence="9">
        <name>Mg(2+)</name>
        <dbReference type="ChEBI" id="CHEBI:18420"/>
    </cofactor>
    <text evidence="9">Requires a divalent cation, most likely magnesium in vivo, as an electrophilic catalyst to aid phosphoryl group transfer. It is the chelate of the metal and the nucleotide that is the actual substrate.</text>
</comment>
<keyword evidence="12" id="KW-1185">Reference proteome</keyword>
<name>A0ABR2JWU4_9EUKA</name>
<dbReference type="PANTHER" id="PTHR10584">
    <property type="entry name" value="SUGAR KINASE"/>
    <property type="match status" value="1"/>
</dbReference>
<evidence type="ECO:0000256" key="3">
    <source>
        <dbReference type="ARBA" id="ARBA00022741"/>
    </source>
</evidence>
<evidence type="ECO:0000256" key="4">
    <source>
        <dbReference type="ARBA" id="ARBA00022777"/>
    </source>
</evidence>
<feature type="binding site" evidence="9">
    <location>
        <begin position="208"/>
        <end position="213"/>
    </location>
    <ligand>
        <name>ATP</name>
        <dbReference type="ChEBI" id="CHEBI:30616"/>
    </ligand>
</feature>
<feature type="binding site" evidence="9">
    <location>
        <position position="183"/>
    </location>
    <ligand>
        <name>ATP</name>
        <dbReference type="ChEBI" id="CHEBI:30616"/>
    </ligand>
</feature>
<comment type="subunit">
    <text evidence="9">Homodimer.</text>
</comment>
<accession>A0ABR2JWU4</accession>
<feature type="active site" description="Proton acceptor" evidence="9">
    <location>
        <position position="241"/>
    </location>
</feature>
<dbReference type="CDD" id="cd01174">
    <property type="entry name" value="ribokinase"/>
    <property type="match status" value="1"/>
</dbReference>
<proteinExistence type="inferred from homology"/>
<feature type="domain" description="Carbohydrate kinase PfkB" evidence="10">
    <location>
        <begin position="5"/>
        <end position="280"/>
    </location>
</feature>
<comment type="catalytic activity">
    <reaction evidence="9">
        <text>D-ribose + ATP = D-ribose 5-phosphate + ADP + H(+)</text>
        <dbReference type="Rhea" id="RHEA:13697"/>
        <dbReference type="ChEBI" id="CHEBI:15378"/>
        <dbReference type="ChEBI" id="CHEBI:30616"/>
        <dbReference type="ChEBI" id="CHEBI:47013"/>
        <dbReference type="ChEBI" id="CHEBI:78346"/>
        <dbReference type="ChEBI" id="CHEBI:456216"/>
        <dbReference type="EC" id="2.7.1.15"/>
    </reaction>
</comment>
<dbReference type="InterPro" id="IPR029056">
    <property type="entry name" value="Ribokinase-like"/>
</dbReference>
<feature type="binding site" evidence="9">
    <location>
        <position position="235"/>
    </location>
    <ligand>
        <name>K(+)</name>
        <dbReference type="ChEBI" id="CHEBI:29103"/>
    </ligand>
</feature>
<dbReference type="InterPro" id="IPR011877">
    <property type="entry name" value="Ribokinase"/>
</dbReference>
<evidence type="ECO:0000313" key="11">
    <source>
        <dbReference type="EMBL" id="KAK8883339.1"/>
    </source>
</evidence>
<comment type="caution">
    <text evidence="9">Lacks conserved residue(s) required for the propagation of feature annotation.</text>
</comment>
<evidence type="ECO:0000256" key="8">
    <source>
        <dbReference type="ARBA" id="ARBA00023277"/>
    </source>
</evidence>
<organism evidence="11 12">
    <name type="scientific">Tritrichomonas musculus</name>
    <dbReference type="NCBI Taxonomy" id="1915356"/>
    <lineage>
        <taxon>Eukaryota</taxon>
        <taxon>Metamonada</taxon>
        <taxon>Parabasalia</taxon>
        <taxon>Tritrichomonadida</taxon>
        <taxon>Tritrichomonadidae</taxon>
        <taxon>Tritrichomonas</taxon>
    </lineage>
</organism>
<evidence type="ECO:0000256" key="2">
    <source>
        <dbReference type="ARBA" id="ARBA00022723"/>
    </source>
</evidence>
<keyword evidence="2 9" id="KW-0479">Metal-binding</keyword>
<keyword evidence="8 9" id="KW-0119">Carbohydrate metabolism</keyword>
<reference evidence="11 12" key="1">
    <citation type="submission" date="2024-04" db="EMBL/GenBank/DDBJ databases">
        <title>Tritrichomonas musculus Genome.</title>
        <authorList>
            <person name="Alves-Ferreira E."/>
            <person name="Grigg M."/>
            <person name="Lorenzi H."/>
            <person name="Galac M."/>
        </authorList>
    </citation>
    <scope>NUCLEOTIDE SEQUENCE [LARGE SCALE GENOMIC DNA]</scope>
    <source>
        <strain evidence="11 12">EAF2021</strain>
    </source>
</reference>
<feature type="binding site" evidence="9">
    <location>
        <position position="139"/>
    </location>
    <ligand>
        <name>substrate</name>
    </ligand>
</feature>
<dbReference type="InterPro" id="IPR011611">
    <property type="entry name" value="PfkB_dom"/>
</dbReference>
<evidence type="ECO:0000256" key="6">
    <source>
        <dbReference type="ARBA" id="ARBA00022842"/>
    </source>
</evidence>
<dbReference type="PANTHER" id="PTHR10584:SF166">
    <property type="entry name" value="RIBOKINASE"/>
    <property type="match status" value="1"/>
</dbReference>
<feature type="binding site" evidence="9">
    <location>
        <begin position="10"/>
        <end position="12"/>
    </location>
    <ligand>
        <name>substrate</name>
    </ligand>
</feature>
<dbReference type="HAMAP" id="MF_01987">
    <property type="entry name" value="Ribokinase"/>
    <property type="match status" value="1"/>
</dbReference>
<feature type="binding site" evidence="9">
    <location>
        <begin position="240"/>
        <end position="241"/>
    </location>
    <ligand>
        <name>ATP</name>
        <dbReference type="ChEBI" id="CHEBI:30616"/>
    </ligand>
</feature>
<feature type="binding site" evidence="9">
    <location>
        <position position="276"/>
    </location>
    <ligand>
        <name>K(+)</name>
        <dbReference type="ChEBI" id="CHEBI:29103"/>
    </ligand>
</feature>
<evidence type="ECO:0000259" key="10">
    <source>
        <dbReference type="Pfam" id="PF00294"/>
    </source>
</evidence>
<comment type="similarity">
    <text evidence="9">Belongs to the carbohydrate kinase PfkB family. Ribokinase subfamily.</text>
</comment>
<dbReference type="EC" id="2.7.1.15" evidence="9"/>
<evidence type="ECO:0000256" key="1">
    <source>
        <dbReference type="ARBA" id="ARBA00022679"/>
    </source>
</evidence>
<comment type="caution">
    <text evidence="11">The sequence shown here is derived from an EMBL/GenBank/DDBJ whole genome shotgun (WGS) entry which is preliminary data.</text>
</comment>
<gene>
    <name evidence="11" type="ORF">M9Y10_045989</name>
</gene>
<sequence>MSTTFVGICSIDLYSQCPRLPQLGETLKGHELNKGFGGKASNSCAQFAFLATPEEKPSLLTAVGKDSDGESILNHFEKINIKKDSVIINEKQPTGLAICFVFDNGESAIVIHPCSLTKEMIHQHAETIKKSKIVVTNFEIPVDVAAETLKIAHEAGATTILTVSPATSCDKEIFRNSTIVIANQIEMEALKTTVDELHSLGVEAVIETLGGDGANVYEKGKQKVHVSATPVKAIDTTGAGDSFLGSFSYFLSKGQSYEEAVQKACKIASLSVQKIGTQSSYAHRGDPEISSLF</sequence>
<comment type="subcellular location">
    <subcellularLocation>
        <location evidence="9">Cytoplasm</location>
    </subcellularLocation>
    <subcellularLocation>
        <location evidence="9">Nucleus</location>
    </subcellularLocation>
</comment>
<keyword evidence="9" id="KW-0963">Cytoplasm</keyword>
<evidence type="ECO:0000256" key="5">
    <source>
        <dbReference type="ARBA" id="ARBA00022840"/>
    </source>
</evidence>
<comment type="pathway">
    <text evidence="9">Carbohydrate metabolism; D-ribose degradation; D-ribose 5-phosphate from beta-D-ribopyranose: step 2/2.</text>
</comment>